<dbReference type="OrthoDB" id="10282716at2759"/>
<protein>
    <submittedName>
        <fullName evidence="2">Uncharacterized protein</fullName>
    </submittedName>
</protein>
<evidence type="ECO:0000313" key="2">
    <source>
        <dbReference type="EMBL" id="SCO84709.1"/>
    </source>
</evidence>
<accession>A0A2H3TS67</accession>
<evidence type="ECO:0000313" key="3">
    <source>
        <dbReference type="Proteomes" id="UP000219369"/>
    </source>
</evidence>
<reference evidence="3" key="1">
    <citation type="submission" date="2016-09" db="EMBL/GenBank/DDBJ databases">
        <authorList>
            <person name="Guldener U."/>
        </authorList>
    </citation>
    <scope>NUCLEOTIDE SEQUENCE [LARGE SCALE GENOMIC DNA]</scope>
    <source>
        <strain evidence="3">V64-1</strain>
    </source>
</reference>
<feature type="compositionally biased region" description="Polar residues" evidence="1">
    <location>
        <begin position="1"/>
        <end position="13"/>
    </location>
</feature>
<feature type="region of interest" description="Disordered" evidence="1">
    <location>
        <begin position="1"/>
        <end position="34"/>
    </location>
</feature>
<name>A0A2H3TS67_FUSOX</name>
<evidence type="ECO:0000256" key="1">
    <source>
        <dbReference type="SAM" id="MobiDB-lite"/>
    </source>
</evidence>
<sequence length="169" mass="19192">MSETQNEVTSLPGFQNFRENKPQDRRQEDTPTVFEDESAIAEDDNTFGDRITELAKLSLANPDGPDMLGSQMDVGKVEWVVKVLKNPVDENMKLLHHHYYLREARLNNAMALIEHLQECMGNLEVFLGAANEEGLDLTARDIISLLLILELVLPRLEGLANQIYDLPRF</sequence>
<dbReference type="AlphaFoldDB" id="A0A2H3TS67"/>
<dbReference type="Proteomes" id="UP000219369">
    <property type="component" value="Unassembled WGS sequence"/>
</dbReference>
<proteinExistence type="predicted"/>
<organism evidence="2 3">
    <name type="scientific">Fusarium oxysporum</name>
    <name type="common">Fusarium vascular wilt</name>
    <dbReference type="NCBI Taxonomy" id="5507"/>
    <lineage>
        <taxon>Eukaryota</taxon>
        <taxon>Fungi</taxon>
        <taxon>Dikarya</taxon>
        <taxon>Ascomycota</taxon>
        <taxon>Pezizomycotina</taxon>
        <taxon>Sordariomycetes</taxon>
        <taxon>Hypocreomycetidae</taxon>
        <taxon>Hypocreales</taxon>
        <taxon>Nectriaceae</taxon>
        <taxon>Fusarium</taxon>
        <taxon>Fusarium oxysporum species complex</taxon>
    </lineage>
</organism>
<gene>
    <name evidence="2" type="ORF">FRV6_08836</name>
</gene>
<feature type="compositionally biased region" description="Basic and acidic residues" evidence="1">
    <location>
        <begin position="18"/>
        <end position="29"/>
    </location>
</feature>
<dbReference type="EMBL" id="FMJY01000005">
    <property type="protein sequence ID" value="SCO84709.1"/>
    <property type="molecule type" value="Genomic_DNA"/>
</dbReference>